<sequence>MDSSRPKLGDVLQGEVVEHRFPGARRNTITARDAAAQALAAYLSRVLFEVAGSPPRTFQLKHVLTEWPESFDKMAYPSAAITSPREPIAPHNFHPTALEETWNEFCLNTVLWKTGELAVEFQVDFWCTTKPEREAVAARLDEAFSPTESRSGVLLQGPAEYWCRSVRCTLIEAERVDSSASTLGREREYRAKVLAEIDQVHLREAAELQPVIRVEPPVVT</sequence>
<accession>A0A6J5ND86</accession>
<name>A0A6J5ND86_9CAUD</name>
<dbReference type="EMBL" id="LR796623">
    <property type="protein sequence ID" value="CAB4154968.1"/>
    <property type="molecule type" value="Genomic_DNA"/>
</dbReference>
<evidence type="ECO:0000313" key="1">
    <source>
        <dbReference type="EMBL" id="CAB4154968.1"/>
    </source>
</evidence>
<organism evidence="1">
    <name type="scientific">uncultured Caudovirales phage</name>
    <dbReference type="NCBI Taxonomy" id="2100421"/>
    <lineage>
        <taxon>Viruses</taxon>
        <taxon>Duplodnaviria</taxon>
        <taxon>Heunggongvirae</taxon>
        <taxon>Uroviricota</taxon>
        <taxon>Caudoviricetes</taxon>
        <taxon>Peduoviridae</taxon>
        <taxon>Maltschvirus</taxon>
        <taxon>Maltschvirus maltsch</taxon>
    </lineage>
</organism>
<reference evidence="1" key="1">
    <citation type="submission" date="2020-04" db="EMBL/GenBank/DDBJ databases">
        <authorList>
            <person name="Chiriac C."/>
            <person name="Salcher M."/>
            <person name="Ghai R."/>
            <person name="Kavagutti S V."/>
        </authorList>
    </citation>
    <scope>NUCLEOTIDE SEQUENCE</scope>
</reference>
<gene>
    <name evidence="1" type="ORF">UFOVP650_56</name>
</gene>
<proteinExistence type="predicted"/>
<protein>
    <submittedName>
        <fullName evidence="1">Uncharacterized protein</fullName>
    </submittedName>
</protein>